<reference evidence="3" key="1">
    <citation type="journal article" date="2019" name="Int. J. Syst. Evol. Microbiol.">
        <title>The Global Catalogue of Microorganisms (GCM) 10K type strain sequencing project: providing services to taxonomists for standard genome sequencing and annotation.</title>
        <authorList>
            <consortium name="The Broad Institute Genomics Platform"/>
            <consortium name="The Broad Institute Genome Sequencing Center for Infectious Disease"/>
            <person name="Wu L."/>
            <person name="Ma J."/>
        </authorList>
    </citation>
    <scope>NUCLEOTIDE SEQUENCE [LARGE SCALE GENOMIC DNA]</scope>
    <source>
        <strain evidence="3">JCM 4805</strain>
    </source>
</reference>
<feature type="region of interest" description="Disordered" evidence="1">
    <location>
        <begin position="1"/>
        <end position="50"/>
    </location>
</feature>
<protein>
    <submittedName>
        <fullName evidence="2">Uncharacterized protein</fullName>
    </submittedName>
</protein>
<comment type="caution">
    <text evidence="2">The sequence shown here is derived from an EMBL/GenBank/DDBJ whole genome shotgun (WGS) entry which is preliminary data.</text>
</comment>
<dbReference type="Proteomes" id="UP001500909">
    <property type="component" value="Unassembled WGS sequence"/>
</dbReference>
<sequence length="78" mass="7878">MSARDGNGAVPVTASTRRRLPQKGTAPPGTEPGGAVRVRRRGRDADGAGARQALSAARALFSVADGRMTAAAFAGSGW</sequence>
<organism evidence="2 3">
    <name type="scientific">Streptomyces olivaceiscleroticus</name>
    <dbReference type="NCBI Taxonomy" id="68245"/>
    <lineage>
        <taxon>Bacteria</taxon>
        <taxon>Bacillati</taxon>
        <taxon>Actinomycetota</taxon>
        <taxon>Actinomycetes</taxon>
        <taxon>Kitasatosporales</taxon>
        <taxon>Streptomycetaceae</taxon>
        <taxon>Streptomyces</taxon>
    </lineage>
</organism>
<feature type="compositionally biased region" description="Low complexity" evidence="1">
    <location>
        <begin position="24"/>
        <end position="36"/>
    </location>
</feature>
<evidence type="ECO:0000313" key="2">
    <source>
        <dbReference type="EMBL" id="GAA0479041.1"/>
    </source>
</evidence>
<accession>A0ABP3KG69</accession>
<proteinExistence type="predicted"/>
<gene>
    <name evidence="2" type="ORF">GCM10010361_49560</name>
</gene>
<evidence type="ECO:0000313" key="3">
    <source>
        <dbReference type="Proteomes" id="UP001500909"/>
    </source>
</evidence>
<keyword evidence="3" id="KW-1185">Reference proteome</keyword>
<evidence type="ECO:0000256" key="1">
    <source>
        <dbReference type="SAM" id="MobiDB-lite"/>
    </source>
</evidence>
<name>A0ABP3KG69_9ACTN</name>
<dbReference type="EMBL" id="BAAABY010000034">
    <property type="protein sequence ID" value="GAA0479041.1"/>
    <property type="molecule type" value="Genomic_DNA"/>
</dbReference>